<sequence length="169" mass="16879">MQSPRRPRRTRPALGARAGATAVLLAALAVTGCASPGQPGAPAEDDGAASGPAPEETAAAEGTTDLTITVDPTGEGASSTYTLTCDPAGGDHPDPEAACALLEEVGVEAFAPVPRDASCTQQYGGPQTATVEGTLGGEQIDARFAYTDGCEISRWDGVADLLPADAGLL</sequence>
<feature type="domain" description="Subtilisin inhibitor" evidence="9">
    <location>
        <begin position="66"/>
        <end position="143"/>
    </location>
</feature>
<keyword evidence="8" id="KW-0732">Signal</keyword>
<dbReference type="AlphaFoldDB" id="A0A939LT42"/>
<protein>
    <recommendedName>
        <fullName evidence="9">Subtilisin inhibitor domain-containing protein</fullName>
    </recommendedName>
</protein>
<gene>
    <name evidence="10" type="ORF">J4G33_16410</name>
</gene>
<dbReference type="RefSeq" id="WP_208057083.1">
    <property type="nucleotide sequence ID" value="NZ_JAGEMK010000012.1"/>
</dbReference>
<dbReference type="InterPro" id="IPR023549">
    <property type="entry name" value="Subtilisin_inhibitor"/>
</dbReference>
<dbReference type="SUPFAM" id="SSF55399">
    <property type="entry name" value="Subtilisin inhibitor"/>
    <property type="match status" value="1"/>
</dbReference>
<evidence type="ECO:0000259" key="9">
    <source>
        <dbReference type="Pfam" id="PF00720"/>
    </source>
</evidence>
<keyword evidence="6" id="KW-1015">Disulfide bond</keyword>
<comment type="caution">
    <text evidence="10">The sequence shown here is derived from an EMBL/GenBank/DDBJ whole genome shotgun (WGS) entry which is preliminary data.</text>
</comment>
<proteinExistence type="inferred from homology"/>
<organism evidence="10 11">
    <name type="scientific">Actinotalea soli</name>
    <dbReference type="NCBI Taxonomy" id="2819234"/>
    <lineage>
        <taxon>Bacteria</taxon>
        <taxon>Bacillati</taxon>
        <taxon>Actinomycetota</taxon>
        <taxon>Actinomycetes</taxon>
        <taxon>Micrococcales</taxon>
        <taxon>Cellulomonadaceae</taxon>
        <taxon>Actinotalea</taxon>
    </lineage>
</organism>
<evidence type="ECO:0000256" key="8">
    <source>
        <dbReference type="SAM" id="SignalP"/>
    </source>
</evidence>
<feature type="chain" id="PRO_5039219634" description="Subtilisin inhibitor domain-containing protein" evidence="8">
    <location>
        <begin position="35"/>
        <end position="169"/>
    </location>
</feature>
<dbReference type="Proteomes" id="UP000664209">
    <property type="component" value="Unassembled WGS sequence"/>
</dbReference>
<evidence type="ECO:0000256" key="4">
    <source>
        <dbReference type="ARBA" id="ARBA00022690"/>
    </source>
</evidence>
<feature type="compositionally biased region" description="Low complexity" evidence="7">
    <location>
        <begin position="48"/>
        <end position="64"/>
    </location>
</feature>
<feature type="region of interest" description="Disordered" evidence="7">
    <location>
        <begin position="33"/>
        <end position="89"/>
    </location>
</feature>
<evidence type="ECO:0000256" key="7">
    <source>
        <dbReference type="SAM" id="MobiDB-lite"/>
    </source>
</evidence>
<dbReference type="PROSITE" id="PS51257">
    <property type="entry name" value="PROKAR_LIPOPROTEIN"/>
    <property type="match status" value="1"/>
</dbReference>
<reference evidence="10" key="1">
    <citation type="submission" date="2021-03" db="EMBL/GenBank/DDBJ databases">
        <title>Actinotalea soli sp. nov., isolated from soil.</title>
        <authorList>
            <person name="Ping W."/>
            <person name="Zhang J."/>
        </authorList>
    </citation>
    <scope>NUCLEOTIDE SEQUENCE</scope>
    <source>
        <strain evidence="10">BY-33</strain>
    </source>
</reference>
<name>A0A939LT42_9CELL</name>
<evidence type="ECO:0000256" key="3">
    <source>
        <dbReference type="ARBA" id="ARBA00022525"/>
    </source>
</evidence>
<evidence type="ECO:0000256" key="1">
    <source>
        <dbReference type="ARBA" id="ARBA00004613"/>
    </source>
</evidence>
<dbReference type="GO" id="GO:0004867">
    <property type="term" value="F:serine-type endopeptidase inhibitor activity"/>
    <property type="evidence" value="ECO:0007669"/>
    <property type="project" value="UniProtKB-KW"/>
</dbReference>
<dbReference type="InterPro" id="IPR020054">
    <property type="entry name" value="Prot_inh_SSI_I16_CS"/>
</dbReference>
<dbReference type="Gene3D" id="3.30.350.10">
    <property type="entry name" value="Subtilisin inhibitor-like"/>
    <property type="match status" value="1"/>
</dbReference>
<evidence type="ECO:0000256" key="6">
    <source>
        <dbReference type="ARBA" id="ARBA00023157"/>
    </source>
</evidence>
<dbReference type="GO" id="GO:0005576">
    <property type="term" value="C:extracellular region"/>
    <property type="evidence" value="ECO:0007669"/>
    <property type="project" value="UniProtKB-SubCell"/>
</dbReference>
<comment type="subcellular location">
    <subcellularLocation>
        <location evidence="1">Secreted</location>
    </subcellularLocation>
</comment>
<keyword evidence="4" id="KW-0646">Protease inhibitor</keyword>
<accession>A0A939LT42</accession>
<evidence type="ECO:0000256" key="5">
    <source>
        <dbReference type="ARBA" id="ARBA00022900"/>
    </source>
</evidence>
<keyword evidence="3" id="KW-0964">Secreted</keyword>
<dbReference type="Pfam" id="PF00720">
    <property type="entry name" value="SSI"/>
    <property type="match status" value="1"/>
</dbReference>
<keyword evidence="11" id="KW-1185">Reference proteome</keyword>
<evidence type="ECO:0000313" key="10">
    <source>
        <dbReference type="EMBL" id="MBO1753393.1"/>
    </source>
</evidence>
<dbReference type="PROSITE" id="PS00999">
    <property type="entry name" value="SSI"/>
    <property type="match status" value="1"/>
</dbReference>
<feature type="signal peptide" evidence="8">
    <location>
        <begin position="1"/>
        <end position="34"/>
    </location>
</feature>
<keyword evidence="5" id="KW-0722">Serine protease inhibitor</keyword>
<dbReference type="InterPro" id="IPR036819">
    <property type="entry name" value="Subtilisin_inhibitor-like_sf"/>
</dbReference>
<evidence type="ECO:0000256" key="2">
    <source>
        <dbReference type="ARBA" id="ARBA00010472"/>
    </source>
</evidence>
<dbReference type="EMBL" id="JAGEMK010000012">
    <property type="protein sequence ID" value="MBO1753393.1"/>
    <property type="molecule type" value="Genomic_DNA"/>
</dbReference>
<comment type="similarity">
    <text evidence="2">Belongs to the protease inhibitor I16 (SSI) family.</text>
</comment>
<evidence type="ECO:0000313" key="11">
    <source>
        <dbReference type="Proteomes" id="UP000664209"/>
    </source>
</evidence>